<reference evidence="1 2" key="1">
    <citation type="submission" date="2024-05" db="EMBL/GenBank/DDBJ databases">
        <title>Haplotype-resolved chromosome-level genome assembly of Huyou (Citrus changshanensis).</title>
        <authorList>
            <person name="Miao C."/>
            <person name="Chen W."/>
            <person name="Wu Y."/>
            <person name="Wang L."/>
            <person name="Zhao S."/>
            <person name="Grierson D."/>
            <person name="Xu C."/>
            <person name="Chen K."/>
        </authorList>
    </citation>
    <scope>NUCLEOTIDE SEQUENCE [LARGE SCALE GENOMIC DNA]</scope>
    <source>
        <strain evidence="1">01-14</strain>
        <tissue evidence="1">Leaf</tissue>
    </source>
</reference>
<dbReference type="EMBL" id="JBCGBO010000005">
    <property type="protein sequence ID" value="KAK9200562.1"/>
    <property type="molecule type" value="Genomic_DNA"/>
</dbReference>
<dbReference type="Proteomes" id="UP001428341">
    <property type="component" value="Unassembled WGS sequence"/>
</dbReference>
<dbReference type="SUPFAM" id="SSF54277">
    <property type="entry name" value="CAD &amp; PB1 domains"/>
    <property type="match status" value="1"/>
</dbReference>
<sequence>MVLVRVPILFNGEWIEQNDEYKFKGSKAKGIMIPRSTTYAELVDKIAEVIDIDTSEFEITMKFKLKTSDPMPPVTIQTNDDVEFFLEEVASGMEFRNPLCITFERRSISTVPVDRQPSPRLSWEESHAFSSYVPPSFPILSSNNFTEVNEFVTEVDCLDEPPLAVDLAL</sequence>
<evidence type="ECO:0000313" key="2">
    <source>
        <dbReference type="Proteomes" id="UP001428341"/>
    </source>
</evidence>
<keyword evidence="2" id="KW-1185">Reference proteome</keyword>
<accession>A0AAP0MAE3</accession>
<gene>
    <name evidence="1" type="ORF">WN944_015760</name>
</gene>
<comment type="caution">
    <text evidence="1">The sequence shown here is derived from an EMBL/GenBank/DDBJ whole genome shotgun (WGS) entry which is preliminary data.</text>
</comment>
<evidence type="ECO:0008006" key="3">
    <source>
        <dbReference type="Google" id="ProtNLM"/>
    </source>
</evidence>
<organism evidence="1 2">
    <name type="scientific">Citrus x changshan-huyou</name>
    <dbReference type="NCBI Taxonomy" id="2935761"/>
    <lineage>
        <taxon>Eukaryota</taxon>
        <taxon>Viridiplantae</taxon>
        <taxon>Streptophyta</taxon>
        <taxon>Embryophyta</taxon>
        <taxon>Tracheophyta</taxon>
        <taxon>Spermatophyta</taxon>
        <taxon>Magnoliopsida</taxon>
        <taxon>eudicotyledons</taxon>
        <taxon>Gunneridae</taxon>
        <taxon>Pentapetalae</taxon>
        <taxon>rosids</taxon>
        <taxon>malvids</taxon>
        <taxon>Sapindales</taxon>
        <taxon>Rutaceae</taxon>
        <taxon>Aurantioideae</taxon>
        <taxon>Citrus</taxon>
    </lineage>
</organism>
<dbReference type="AlphaFoldDB" id="A0AAP0MAE3"/>
<name>A0AAP0MAE3_9ROSI</name>
<protein>
    <recommendedName>
        <fullName evidence="3">PB1 domain-containing protein</fullName>
    </recommendedName>
</protein>
<proteinExistence type="predicted"/>
<evidence type="ECO:0000313" key="1">
    <source>
        <dbReference type="EMBL" id="KAK9200562.1"/>
    </source>
</evidence>